<dbReference type="InterPro" id="IPR029044">
    <property type="entry name" value="Nucleotide-diphossugar_trans"/>
</dbReference>
<evidence type="ECO:0000313" key="2">
    <source>
        <dbReference type="Proteomes" id="UP001630127"/>
    </source>
</evidence>
<keyword evidence="2" id="KW-1185">Reference proteome</keyword>
<evidence type="ECO:0000313" key="1">
    <source>
        <dbReference type="EMBL" id="KAL3505116.1"/>
    </source>
</evidence>
<dbReference type="PANTHER" id="PTHR42866:SF2">
    <property type="entry name" value="3-DEOXY-MANNO-OCTULOSONATE CYTIDYLYLTRANSFERASE, MITOCHONDRIAL"/>
    <property type="match status" value="1"/>
</dbReference>
<accession>A0ABD2YCF9</accession>
<dbReference type="Gene3D" id="3.90.180.10">
    <property type="entry name" value="Medium-chain alcohol dehydrogenases, catalytic domain"/>
    <property type="match status" value="1"/>
</dbReference>
<reference evidence="1 2" key="1">
    <citation type="submission" date="2024-11" db="EMBL/GenBank/DDBJ databases">
        <title>A near-complete genome assembly of Cinchona calisaya.</title>
        <authorList>
            <person name="Lian D.C."/>
            <person name="Zhao X.W."/>
            <person name="Wei L."/>
        </authorList>
    </citation>
    <scope>NUCLEOTIDE SEQUENCE [LARGE SCALE GENOMIC DNA]</scope>
    <source>
        <tissue evidence="1">Nenye</tissue>
    </source>
</reference>
<protein>
    <submittedName>
        <fullName evidence="1">Uncharacterized protein</fullName>
    </submittedName>
</protein>
<comment type="caution">
    <text evidence="1">The sequence shown here is derived from an EMBL/GenBank/DDBJ whole genome shotgun (WGS) entry which is preliminary data.</text>
</comment>
<dbReference type="Proteomes" id="UP001630127">
    <property type="component" value="Unassembled WGS sequence"/>
</dbReference>
<gene>
    <name evidence="1" type="ORF">ACH5RR_034957</name>
</gene>
<dbReference type="PANTHER" id="PTHR42866">
    <property type="entry name" value="3-DEOXY-MANNO-OCTULOSONATE CYTIDYLYLTRANSFERASE"/>
    <property type="match status" value="1"/>
</dbReference>
<organism evidence="1 2">
    <name type="scientific">Cinchona calisaya</name>
    <dbReference type="NCBI Taxonomy" id="153742"/>
    <lineage>
        <taxon>Eukaryota</taxon>
        <taxon>Viridiplantae</taxon>
        <taxon>Streptophyta</taxon>
        <taxon>Embryophyta</taxon>
        <taxon>Tracheophyta</taxon>
        <taxon>Spermatophyta</taxon>
        <taxon>Magnoliopsida</taxon>
        <taxon>eudicotyledons</taxon>
        <taxon>Gunneridae</taxon>
        <taxon>Pentapetalae</taxon>
        <taxon>asterids</taxon>
        <taxon>lamiids</taxon>
        <taxon>Gentianales</taxon>
        <taxon>Rubiaceae</taxon>
        <taxon>Cinchonoideae</taxon>
        <taxon>Cinchoneae</taxon>
        <taxon>Cinchona</taxon>
    </lineage>
</organism>
<dbReference type="Gene3D" id="3.40.50.720">
    <property type="entry name" value="NAD(P)-binding Rossmann-like Domain"/>
    <property type="match status" value="1"/>
</dbReference>
<proteinExistence type="predicted"/>
<dbReference type="AlphaFoldDB" id="A0ABD2YCF9"/>
<name>A0ABD2YCF9_9GENT</name>
<dbReference type="EMBL" id="JBJUIK010000014">
    <property type="protein sequence ID" value="KAL3505116.1"/>
    <property type="molecule type" value="Genomic_DNA"/>
</dbReference>
<sequence>MSGVHLILDSTAHNLRKNLEALTYGGVLVYVDLHDSCLNEMNIANLMSKQAKIMAVNMNRTCDQDIVTNVRRFFWPLIGAGVVKSTICRTFSLSEAACAHTCIESTNWVKKIIFALGPLAAWILPYFYSGLVAKHVKGKILLKVLKHAAEMDGFDQTGRIQMSSSFSSSSLSSSSSSKVWVFHGLAVAVAIRPHAYLNLSRPMKFRTWVLELYPPALFPLASPKIADCCRGFGADVIMASELCQNGMNDWFVPFLQISMMIVAVVLGTEKCMKLLKKLGKKYDIVVNIQGDEPWIEPEIIDGIVKAPQVKLLSFSTEV</sequence>
<dbReference type="Gene3D" id="3.90.550.10">
    <property type="entry name" value="Spore Coat Polysaccharide Biosynthesis Protein SpsA, Chain A"/>
    <property type="match status" value="1"/>
</dbReference>